<dbReference type="InterPro" id="IPR011010">
    <property type="entry name" value="DNA_brk_join_enz"/>
</dbReference>
<comment type="caution">
    <text evidence="14">The sequence shown here is derived from an EMBL/GenBank/DDBJ whole genome shotgun (WGS) entry which is preliminary data.</text>
</comment>
<evidence type="ECO:0000256" key="2">
    <source>
        <dbReference type="ARBA" id="ARBA00004496"/>
    </source>
</evidence>
<keyword evidence="6" id="KW-0159">Chromosome partition</keyword>
<evidence type="ECO:0000256" key="5">
    <source>
        <dbReference type="ARBA" id="ARBA00022618"/>
    </source>
</evidence>
<evidence type="ECO:0000256" key="6">
    <source>
        <dbReference type="ARBA" id="ARBA00022829"/>
    </source>
</evidence>
<evidence type="ECO:0000256" key="1">
    <source>
        <dbReference type="ARBA" id="ARBA00003283"/>
    </source>
</evidence>
<feature type="domain" description="Core-binding (CB)" evidence="13">
    <location>
        <begin position="7"/>
        <end position="112"/>
    </location>
</feature>
<gene>
    <name evidence="14" type="primary">xerD</name>
    <name evidence="14" type="ORF">RBATCC27255_00390</name>
</gene>
<evidence type="ECO:0000256" key="7">
    <source>
        <dbReference type="ARBA" id="ARBA00022908"/>
    </source>
</evidence>
<keyword evidence="15" id="KW-1185">Reference proteome</keyword>
<accession>A0A2N0UZM6</accession>
<dbReference type="GO" id="GO:0005737">
    <property type="term" value="C:cytoplasm"/>
    <property type="evidence" value="ECO:0007669"/>
    <property type="project" value="UniProtKB-SubCell"/>
</dbReference>
<dbReference type="Pfam" id="PF02899">
    <property type="entry name" value="Phage_int_SAM_1"/>
    <property type="match status" value="1"/>
</dbReference>
<dbReference type="PANTHER" id="PTHR30349">
    <property type="entry name" value="PHAGE INTEGRASE-RELATED"/>
    <property type="match status" value="1"/>
</dbReference>
<dbReference type="GO" id="GO:0003677">
    <property type="term" value="F:DNA binding"/>
    <property type="evidence" value="ECO:0007669"/>
    <property type="project" value="UniProtKB-UniRule"/>
</dbReference>
<dbReference type="InterPro" id="IPR002104">
    <property type="entry name" value="Integrase_catalytic"/>
</dbReference>
<dbReference type="GO" id="GO:0051301">
    <property type="term" value="P:cell division"/>
    <property type="evidence" value="ECO:0007669"/>
    <property type="project" value="UniProtKB-KW"/>
</dbReference>
<evidence type="ECO:0000256" key="4">
    <source>
        <dbReference type="ARBA" id="ARBA00022490"/>
    </source>
</evidence>
<proteinExistence type="inferred from homology"/>
<evidence type="ECO:0000256" key="11">
    <source>
        <dbReference type="PROSITE-ProRule" id="PRU01248"/>
    </source>
</evidence>
<dbReference type="Gene3D" id="1.10.150.130">
    <property type="match status" value="1"/>
</dbReference>
<dbReference type="RefSeq" id="WP_101028501.1">
    <property type="nucleotide sequence ID" value="NZ_CABMMZ010000026.1"/>
</dbReference>
<dbReference type="InterPro" id="IPR044068">
    <property type="entry name" value="CB"/>
</dbReference>
<evidence type="ECO:0000313" key="14">
    <source>
        <dbReference type="EMBL" id="PKD32441.1"/>
    </source>
</evidence>
<organism evidence="14 15">
    <name type="scientific">Ruminococcus bromii</name>
    <dbReference type="NCBI Taxonomy" id="40518"/>
    <lineage>
        <taxon>Bacteria</taxon>
        <taxon>Bacillati</taxon>
        <taxon>Bacillota</taxon>
        <taxon>Clostridia</taxon>
        <taxon>Eubacteriales</taxon>
        <taxon>Oscillospiraceae</taxon>
        <taxon>Ruminococcus</taxon>
    </lineage>
</organism>
<name>A0A2N0UZM6_9FIRM</name>
<dbReference type="PROSITE" id="PS51898">
    <property type="entry name" value="TYR_RECOMBINASE"/>
    <property type="match status" value="1"/>
</dbReference>
<dbReference type="Gene3D" id="1.10.443.10">
    <property type="entry name" value="Intergrase catalytic core"/>
    <property type="match status" value="1"/>
</dbReference>
<keyword evidence="9" id="KW-0233">DNA recombination</keyword>
<dbReference type="AlphaFoldDB" id="A0A2N0UZM6"/>
<dbReference type="EMBL" id="NNSR01000026">
    <property type="protein sequence ID" value="PKD32441.1"/>
    <property type="molecule type" value="Genomic_DNA"/>
</dbReference>
<keyword evidence="4" id="KW-0963">Cytoplasm</keyword>
<protein>
    <submittedName>
        <fullName evidence="14">Tyrosine recombinase XerD</fullName>
    </submittedName>
</protein>
<sequence length="327" mass="37817">MAVDFRDEAPAILKDYLIYKQTIKNMSKKTVDEYFIDLRTFFRFLKVMRGLVPDGTEFDEIKIDDVDLDLIKTVKLELAYDYMNFLYRDRNNKSASRARKCSSLKGFFKYITNNKHLLDTNPVEQLESPKNKKTLPKYLTLEQSIELLNAVDGNNKQRDYCILTLFLNCGLRVSEMAGLNYNDIHSDGTMRVVGKGNKERIVYLNSACIDAYNEYMKVRPIEEVKDKKALFISRNHRRMSVKTIQAMVYKYLEKIGLDSQGYSCHKLRHTAATLMYQQGGVDVRVLKEVLGHENLGTTEIYTHLSSEQMKNAADSNPLAKIKPKKKD</sequence>
<dbReference type="GO" id="GO:0006310">
    <property type="term" value="P:DNA recombination"/>
    <property type="evidence" value="ECO:0007669"/>
    <property type="project" value="UniProtKB-KW"/>
</dbReference>
<evidence type="ECO:0000259" key="13">
    <source>
        <dbReference type="PROSITE" id="PS51900"/>
    </source>
</evidence>
<keyword evidence="10" id="KW-0131">Cell cycle</keyword>
<keyword evidence="8 11" id="KW-0238">DNA-binding</keyword>
<dbReference type="PROSITE" id="PS51900">
    <property type="entry name" value="CB"/>
    <property type="match status" value="1"/>
</dbReference>
<reference evidence="14" key="1">
    <citation type="journal article" date="2018" name="Environ. Microbiol.">
        <title>Sporulation capability and amylosome conservation among diverse human colonic and rumen isolates of the keystone starch-degrader Ruminococcus bromii.</title>
        <authorList>
            <person name="Mukhopadhya I."/>
            <person name="Morais S."/>
            <person name="Laverde-Gomez J."/>
            <person name="Sheridan P.O."/>
            <person name="Walker A.W."/>
            <person name="Kelly W."/>
            <person name="Klieve A.V."/>
            <person name="Ouwerkerk D."/>
            <person name="Duncan S.H."/>
            <person name="Louis P."/>
            <person name="Koropatkin N."/>
            <person name="Cockburn D."/>
            <person name="Kibler R."/>
            <person name="Cooper P.J."/>
            <person name="Sandoval C."/>
            <person name="Crost E."/>
            <person name="Juge N."/>
            <person name="Bayer E.A."/>
            <person name="Flint H.J."/>
        </authorList>
    </citation>
    <scope>NUCLEOTIDE SEQUENCE [LARGE SCALE GENOMIC DNA]</scope>
    <source>
        <strain evidence="14">ATCC 27255</strain>
    </source>
</reference>
<comment type="function">
    <text evidence="1">Site-specific tyrosine recombinase, which acts by catalyzing the cutting and rejoining of the recombining DNA molecules.</text>
</comment>
<dbReference type="GO" id="GO:0007059">
    <property type="term" value="P:chromosome segregation"/>
    <property type="evidence" value="ECO:0007669"/>
    <property type="project" value="UniProtKB-KW"/>
</dbReference>
<dbReference type="Proteomes" id="UP000233425">
    <property type="component" value="Unassembled WGS sequence"/>
</dbReference>
<evidence type="ECO:0000256" key="3">
    <source>
        <dbReference type="ARBA" id="ARBA00008857"/>
    </source>
</evidence>
<dbReference type="InterPro" id="IPR004107">
    <property type="entry name" value="Integrase_SAM-like_N"/>
</dbReference>
<dbReference type="Pfam" id="PF00589">
    <property type="entry name" value="Phage_integrase"/>
    <property type="match status" value="1"/>
</dbReference>
<evidence type="ECO:0000256" key="9">
    <source>
        <dbReference type="ARBA" id="ARBA00023172"/>
    </source>
</evidence>
<dbReference type="InterPro" id="IPR050090">
    <property type="entry name" value="Tyrosine_recombinase_XerCD"/>
</dbReference>
<keyword evidence="7" id="KW-0229">DNA integration</keyword>
<evidence type="ECO:0000259" key="12">
    <source>
        <dbReference type="PROSITE" id="PS51898"/>
    </source>
</evidence>
<evidence type="ECO:0000256" key="10">
    <source>
        <dbReference type="ARBA" id="ARBA00023306"/>
    </source>
</evidence>
<dbReference type="PANTHER" id="PTHR30349:SF77">
    <property type="entry name" value="TYROSINE RECOMBINASE XERC"/>
    <property type="match status" value="1"/>
</dbReference>
<dbReference type="InterPro" id="IPR013762">
    <property type="entry name" value="Integrase-like_cat_sf"/>
</dbReference>
<dbReference type="GO" id="GO:0015074">
    <property type="term" value="P:DNA integration"/>
    <property type="evidence" value="ECO:0007669"/>
    <property type="project" value="UniProtKB-KW"/>
</dbReference>
<dbReference type="InterPro" id="IPR010998">
    <property type="entry name" value="Integrase_recombinase_N"/>
</dbReference>
<comment type="subcellular location">
    <subcellularLocation>
        <location evidence="2">Cytoplasm</location>
    </subcellularLocation>
</comment>
<evidence type="ECO:0000256" key="8">
    <source>
        <dbReference type="ARBA" id="ARBA00023125"/>
    </source>
</evidence>
<evidence type="ECO:0000313" key="15">
    <source>
        <dbReference type="Proteomes" id="UP000233425"/>
    </source>
</evidence>
<dbReference type="SUPFAM" id="SSF56349">
    <property type="entry name" value="DNA breaking-rejoining enzymes"/>
    <property type="match status" value="1"/>
</dbReference>
<keyword evidence="5" id="KW-0132">Cell division</keyword>
<comment type="similarity">
    <text evidence="3">Belongs to the 'phage' integrase family.</text>
</comment>
<feature type="domain" description="Tyr recombinase" evidence="12">
    <location>
        <begin position="134"/>
        <end position="314"/>
    </location>
</feature>